<keyword evidence="4 13" id="KW-0812">Transmembrane</keyword>
<dbReference type="InterPro" id="IPR042472">
    <property type="entry name" value="MXRA8"/>
</dbReference>
<reference evidence="16 17" key="1">
    <citation type="submission" date="2021-06" db="EMBL/GenBank/DDBJ databases">
        <title>Chromosome-level genome assembly of the red-tail catfish (Hemibagrus wyckioides).</title>
        <authorList>
            <person name="Shao F."/>
        </authorList>
    </citation>
    <scope>NUCLEOTIDE SEQUENCE [LARGE SCALE GENOMIC DNA]</scope>
    <source>
        <strain evidence="16">EC202008001</strain>
        <tissue evidence="16">Blood</tissue>
    </source>
</reference>
<evidence type="ECO:0000256" key="10">
    <source>
        <dbReference type="ARBA" id="ARBA00023157"/>
    </source>
</evidence>
<dbReference type="PANTHER" id="PTHR44793:SF1">
    <property type="entry name" value="MATRIX REMODELING-ASSOCIATED PROTEIN 8"/>
    <property type="match status" value="1"/>
</dbReference>
<evidence type="ECO:0000256" key="3">
    <source>
        <dbReference type="ARBA" id="ARBA00022475"/>
    </source>
</evidence>
<evidence type="ECO:0000256" key="12">
    <source>
        <dbReference type="ARBA" id="ARBA00023319"/>
    </source>
</evidence>
<feature type="signal peptide" evidence="14">
    <location>
        <begin position="1"/>
        <end position="23"/>
    </location>
</feature>
<evidence type="ECO:0000256" key="14">
    <source>
        <dbReference type="SAM" id="SignalP"/>
    </source>
</evidence>
<evidence type="ECO:0000313" key="17">
    <source>
        <dbReference type="Proteomes" id="UP000824219"/>
    </source>
</evidence>
<evidence type="ECO:0000256" key="11">
    <source>
        <dbReference type="ARBA" id="ARBA00023180"/>
    </source>
</evidence>
<keyword evidence="7" id="KW-0130">Cell adhesion</keyword>
<dbReference type="GO" id="GO:0030154">
    <property type="term" value="P:cell differentiation"/>
    <property type="evidence" value="ECO:0007669"/>
    <property type="project" value="TreeGrafter"/>
</dbReference>
<sequence>MKNAVASLIATVAVSSLFTTVQGQSDGGNVVMVMYNISASQGSKAVLQCHSQRMVWTQDQLKDRLRVVHWDLLRSTPNYAMERVLDMFSAGDQRVYNTHNQGRISMPMTAFKDGNFSLIIKNVTVGDRGIYSCNFHHHYCHLFESIKVKLNITKSARKERRFWDGQKAVYVVLVGRTVVLPCVNRRSIWMDSKNEEEQQVVHWDHQAPGVHHDQADRLIDLYASGKQRHYGRRFIQQKMNISASAFSYGNFSLIISDLQPADQGLYSCHLHHHYCGLHERRIFQLTVSPPVQQEPTDAPHGLPIENPITMAVDAQPHVINFILPGHQSHCFQELGYILATLLLLALTVLAIVHRRKVQGAAKKVQPTFVSYTDFVVHTSKDFGSEIPEVKTCNQEETKLALCAEMNKSWK</sequence>
<dbReference type="InterPro" id="IPR007110">
    <property type="entry name" value="Ig-like_dom"/>
</dbReference>
<comment type="subcellular location">
    <subcellularLocation>
        <location evidence="1">Cell membrane</location>
        <topology evidence="1">Single-pass type I membrane protein</topology>
    </subcellularLocation>
</comment>
<organism evidence="16 17">
    <name type="scientific">Hemibagrus wyckioides</name>
    <dbReference type="NCBI Taxonomy" id="337641"/>
    <lineage>
        <taxon>Eukaryota</taxon>
        <taxon>Metazoa</taxon>
        <taxon>Chordata</taxon>
        <taxon>Craniata</taxon>
        <taxon>Vertebrata</taxon>
        <taxon>Euteleostomi</taxon>
        <taxon>Actinopterygii</taxon>
        <taxon>Neopterygii</taxon>
        <taxon>Teleostei</taxon>
        <taxon>Ostariophysi</taxon>
        <taxon>Siluriformes</taxon>
        <taxon>Bagridae</taxon>
        <taxon>Hemibagrus</taxon>
    </lineage>
</organism>
<dbReference type="Gene3D" id="2.60.40.10">
    <property type="entry name" value="Immunoglobulins"/>
    <property type="match status" value="2"/>
</dbReference>
<dbReference type="SMART" id="SM00406">
    <property type="entry name" value="IGv"/>
    <property type="match status" value="2"/>
</dbReference>
<dbReference type="Proteomes" id="UP000824219">
    <property type="component" value="Linkage Group LG21"/>
</dbReference>
<dbReference type="InterPro" id="IPR003599">
    <property type="entry name" value="Ig_sub"/>
</dbReference>
<comment type="caution">
    <text evidence="16">The sequence shown here is derived from an EMBL/GenBank/DDBJ whole genome shotgun (WGS) entry which is preliminary data.</text>
</comment>
<evidence type="ECO:0000256" key="6">
    <source>
        <dbReference type="ARBA" id="ARBA00022737"/>
    </source>
</evidence>
<evidence type="ECO:0000259" key="15">
    <source>
        <dbReference type="PROSITE" id="PS50835"/>
    </source>
</evidence>
<keyword evidence="10" id="KW-1015">Disulfide bond</keyword>
<keyword evidence="9 13" id="KW-0472">Membrane</keyword>
<keyword evidence="6" id="KW-0677">Repeat</keyword>
<dbReference type="SMART" id="SM00409">
    <property type="entry name" value="IG"/>
    <property type="match status" value="2"/>
</dbReference>
<accession>A0A9D3NBG6</accession>
<dbReference type="PANTHER" id="PTHR44793">
    <property type="entry name" value="MATRIX REMODELING-ASSOCIATED PROTEIN 8"/>
    <property type="match status" value="1"/>
</dbReference>
<feature type="transmembrane region" description="Helical" evidence="13">
    <location>
        <begin position="334"/>
        <end position="352"/>
    </location>
</feature>
<gene>
    <name evidence="16" type="ORF">KOW79_017579</name>
</gene>
<dbReference type="Pfam" id="PF07686">
    <property type="entry name" value="V-set"/>
    <property type="match status" value="2"/>
</dbReference>
<evidence type="ECO:0000256" key="8">
    <source>
        <dbReference type="ARBA" id="ARBA00022989"/>
    </source>
</evidence>
<evidence type="ECO:0000256" key="1">
    <source>
        <dbReference type="ARBA" id="ARBA00004251"/>
    </source>
</evidence>
<dbReference type="PROSITE" id="PS50835">
    <property type="entry name" value="IG_LIKE"/>
    <property type="match status" value="2"/>
</dbReference>
<dbReference type="InterPro" id="IPR036179">
    <property type="entry name" value="Ig-like_dom_sf"/>
</dbReference>
<evidence type="ECO:0000256" key="5">
    <source>
        <dbReference type="ARBA" id="ARBA00022729"/>
    </source>
</evidence>
<dbReference type="GO" id="GO:0009986">
    <property type="term" value="C:cell surface"/>
    <property type="evidence" value="ECO:0007669"/>
    <property type="project" value="TreeGrafter"/>
</dbReference>
<keyword evidence="17" id="KW-1185">Reference proteome</keyword>
<evidence type="ECO:0000256" key="7">
    <source>
        <dbReference type="ARBA" id="ARBA00022889"/>
    </source>
</evidence>
<keyword evidence="3" id="KW-1003">Cell membrane</keyword>
<keyword evidence="8 13" id="KW-1133">Transmembrane helix</keyword>
<evidence type="ECO:0000256" key="2">
    <source>
        <dbReference type="ARBA" id="ARBA00018734"/>
    </source>
</evidence>
<proteinExistence type="predicted"/>
<keyword evidence="5 14" id="KW-0732">Signal</keyword>
<evidence type="ECO:0000256" key="4">
    <source>
        <dbReference type="ARBA" id="ARBA00022692"/>
    </source>
</evidence>
<protein>
    <recommendedName>
        <fullName evidence="2">Matrix remodeling-associated protein 8</fullName>
    </recommendedName>
</protein>
<evidence type="ECO:0000313" key="16">
    <source>
        <dbReference type="EMBL" id="KAG7319105.1"/>
    </source>
</evidence>
<dbReference type="OrthoDB" id="9832369at2759"/>
<dbReference type="EMBL" id="JAHKSW010000021">
    <property type="protein sequence ID" value="KAG7319105.1"/>
    <property type="molecule type" value="Genomic_DNA"/>
</dbReference>
<dbReference type="InterPro" id="IPR013783">
    <property type="entry name" value="Ig-like_fold"/>
</dbReference>
<dbReference type="GO" id="GO:0005886">
    <property type="term" value="C:plasma membrane"/>
    <property type="evidence" value="ECO:0007669"/>
    <property type="project" value="UniProtKB-SubCell"/>
</dbReference>
<keyword evidence="11" id="KW-0325">Glycoprotein</keyword>
<keyword evidence="12" id="KW-0393">Immunoglobulin domain</keyword>
<dbReference type="AlphaFoldDB" id="A0A9D3NBG6"/>
<dbReference type="GO" id="GO:0007155">
    <property type="term" value="P:cell adhesion"/>
    <property type="evidence" value="ECO:0007669"/>
    <property type="project" value="UniProtKB-KW"/>
</dbReference>
<feature type="domain" description="Ig-like" evidence="15">
    <location>
        <begin position="175"/>
        <end position="288"/>
    </location>
</feature>
<evidence type="ECO:0000256" key="9">
    <source>
        <dbReference type="ARBA" id="ARBA00023136"/>
    </source>
</evidence>
<dbReference type="SUPFAM" id="SSF48726">
    <property type="entry name" value="Immunoglobulin"/>
    <property type="match status" value="2"/>
</dbReference>
<dbReference type="InterPro" id="IPR013106">
    <property type="entry name" value="Ig_V-set"/>
</dbReference>
<feature type="chain" id="PRO_5039236772" description="Matrix remodeling-associated protein 8" evidence="14">
    <location>
        <begin position="24"/>
        <end position="410"/>
    </location>
</feature>
<name>A0A9D3NBG6_9TELE</name>
<feature type="domain" description="Ig-like" evidence="15">
    <location>
        <begin position="28"/>
        <end position="153"/>
    </location>
</feature>
<evidence type="ECO:0000256" key="13">
    <source>
        <dbReference type="SAM" id="Phobius"/>
    </source>
</evidence>